<evidence type="ECO:0000313" key="2">
    <source>
        <dbReference type="Proteomes" id="UP000217790"/>
    </source>
</evidence>
<dbReference type="Proteomes" id="UP000217790">
    <property type="component" value="Unassembled WGS sequence"/>
</dbReference>
<dbReference type="GO" id="GO:0070290">
    <property type="term" value="F:N-acylphosphatidylethanolamine-specific phospholipase D activity"/>
    <property type="evidence" value="ECO:0007669"/>
    <property type="project" value="TreeGrafter"/>
</dbReference>
<accession>A0A2H3D362</accession>
<dbReference type="PANTHER" id="PTHR15032">
    <property type="entry name" value="N-ACYL-PHOSPHATIDYLETHANOLAMINE-HYDROLYZING PHOSPHOLIPASE D"/>
    <property type="match status" value="1"/>
</dbReference>
<dbReference type="InParanoid" id="A0A2H3D362"/>
<dbReference type="GO" id="GO:0070292">
    <property type="term" value="P:N-acylphosphatidylethanolamine metabolic process"/>
    <property type="evidence" value="ECO:0007669"/>
    <property type="project" value="TreeGrafter"/>
</dbReference>
<dbReference type="EMBL" id="KZ293674">
    <property type="protein sequence ID" value="PBK88184.1"/>
    <property type="molecule type" value="Genomic_DNA"/>
</dbReference>
<dbReference type="GO" id="GO:0005737">
    <property type="term" value="C:cytoplasm"/>
    <property type="evidence" value="ECO:0007669"/>
    <property type="project" value="TreeGrafter"/>
</dbReference>
<evidence type="ECO:0000313" key="1">
    <source>
        <dbReference type="EMBL" id="PBK88184.1"/>
    </source>
</evidence>
<dbReference type="GO" id="GO:0070291">
    <property type="term" value="P:N-acylethanolamine metabolic process"/>
    <property type="evidence" value="ECO:0007669"/>
    <property type="project" value="TreeGrafter"/>
</dbReference>
<sequence>MGQSIREILSIEEIPGTFLKLTCTPAQYFTHRGLQDQGKTLCSSWAVEGGGKKVYFAGNTGYRYVKDGEDRAERLGVRAEMVHVDNTLRATGWRAYPQGYHSKEGGCDELGVNFMEPPYKIEDIPEVDEVFILPRQPHSIHAIQTTQVPQQPLASLANEKPINWMGISNAHVHTLDWKDTRHVKIHGIFHKLTCTLAHRLYVQSRHETKRLQHKLKVIGQRYPAQKESLRLAGCPEGCGKVFIALVYLHSFFSLVASAVDSFASQMWHHLVFGDKCQSEKIERCSESETHSLPLHFLIIYRMLILMTEDVTEPLKRLAEQWKKIGINEADFLVSGIAQAADTPDQIDDAHKKSIG</sequence>
<keyword evidence="2" id="KW-1185">Reference proteome</keyword>
<gene>
    <name evidence="1" type="ORF">ARMGADRAFT_1120594</name>
</gene>
<dbReference type="AlphaFoldDB" id="A0A2H3D362"/>
<reference evidence="2" key="1">
    <citation type="journal article" date="2017" name="Nat. Ecol. Evol.">
        <title>Genome expansion and lineage-specific genetic innovations in the forest pathogenic fungi Armillaria.</title>
        <authorList>
            <person name="Sipos G."/>
            <person name="Prasanna A.N."/>
            <person name="Walter M.C."/>
            <person name="O'Connor E."/>
            <person name="Balint B."/>
            <person name="Krizsan K."/>
            <person name="Kiss B."/>
            <person name="Hess J."/>
            <person name="Varga T."/>
            <person name="Slot J."/>
            <person name="Riley R."/>
            <person name="Boka B."/>
            <person name="Rigling D."/>
            <person name="Barry K."/>
            <person name="Lee J."/>
            <person name="Mihaltcheva S."/>
            <person name="LaButti K."/>
            <person name="Lipzen A."/>
            <person name="Waldron R."/>
            <person name="Moloney N.M."/>
            <person name="Sperisen C."/>
            <person name="Kredics L."/>
            <person name="Vagvoelgyi C."/>
            <person name="Patrignani A."/>
            <person name="Fitzpatrick D."/>
            <person name="Nagy I."/>
            <person name="Doyle S."/>
            <person name="Anderson J.B."/>
            <person name="Grigoriev I.V."/>
            <person name="Gueldener U."/>
            <person name="Muensterkoetter M."/>
            <person name="Nagy L.G."/>
        </authorList>
    </citation>
    <scope>NUCLEOTIDE SEQUENCE [LARGE SCALE GENOMIC DNA]</scope>
    <source>
        <strain evidence="2">Ar21-2</strain>
    </source>
</reference>
<dbReference type="OrthoDB" id="10623414at2759"/>
<dbReference type="Gene3D" id="3.60.15.10">
    <property type="entry name" value="Ribonuclease Z/Hydroxyacylglutathione hydrolase-like"/>
    <property type="match status" value="1"/>
</dbReference>
<name>A0A2H3D362_ARMGA</name>
<dbReference type="InterPro" id="IPR036866">
    <property type="entry name" value="RibonucZ/Hydroxyglut_hydro"/>
</dbReference>
<dbReference type="PANTHER" id="PTHR15032:SF4">
    <property type="entry name" value="N-ACYL-PHOSPHATIDYLETHANOLAMINE-HYDROLYZING PHOSPHOLIPASE D"/>
    <property type="match status" value="1"/>
</dbReference>
<protein>
    <submittedName>
        <fullName evidence="1">Uncharacterized protein</fullName>
    </submittedName>
</protein>
<organism evidence="1 2">
    <name type="scientific">Armillaria gallica</name>
    <name type="common">Bulbous honey fungus</name>
    <name type="synonym">Armillaria bulbosa</name>
    <dbReference type="NCBI Taxonomy" id="47427"/>
    <lineage>
        <taxon>Eukaryota</taxon>
        <taxon>Fungi</taxon>
        <taxon>Dikarya</taxon>
        <taxon>Basidiomycota</taxon>
        <taxon>Agaricomycotina</taxon>
        <taxon>Agaricomycetes</taxon>
        <taxon>Agaricomycetidae</taxon>
        <taxon>Agaricales</taxon>
        <taxon>Marasmiineae</taxon>
        <taxon>Physalacriaceae</taxon>
        <taxon>Armillaria</taxon>
    </lineage>
</organism>
<proteinExistence type="predicted"/>